<comment type="caution">
    <text evidence="1">The sequence shown here is derived from an EMBL/GenBank/DDBJ whole genome shotgun (WGS) entry which is preliminary data.</text>
</comment>
<accession>A0A3N2BEC1</accession>
<gene>
    <name evidence="1" type="ORF">EDD31_2000</name>
</gene>
<keyword evidence="2" id="KW-1185">Reference proteome</keyword>
<organism evidence="1 2">
    <name type="scientific">Bogoriella caseilytica</name>
    <dbReference type="NCBI Taxonomy" id="56055"/>
    <lineage>
        <taxon>Bacteria</taxon>
        <taxon>Bacillati</taxon>
        <taxon>Actinomycetota</taxon>
        <taxon>Actinomycetes</taxon>
        <taxon>Micrococcales</taxon>
        <taxon>Bogoriellaceae</taxon>
        <taxon>Bogoriella</taxon>
    </lineage>
</organism>
<dbReference type="AlphaFoldDB" id="A0A3N2BEC1"/>
<dbReference type="Proteomes" id="UP000280668">
    <property type="component" value="Unassembled WGS sequence"/>
</dbReference>
<evidence type="ECO:0000313" key="1">
    <source>
        <dbReference type="EMBL" id="ROR73613.1"/>
    </source>
</evidence>
<protein>
    <submittedName>
        <fullName evidence="1">Uncharacterized protein</fullName>
    </submittedName>
</protein>
<proteinExistence type="predicted"/>
<dbReference type="OrthoDB" id="5193143at2"/>
<sequence>MEPAPRLSPGARWIPDVRGHGRGVVVSARPEAGLMTISVWRENVCTATLRLEPDDAAALISALADGLVDLDAPAELRRPA</sequence>
<dbReference type="EMBL" id="RKHK01000001">
    <property type="protein sequence ID" value="ROR73613.1"/>
    <property type="molecule type" value="Genomic_DNA"/>
</dbReference>
<evidence type="ECO:0000313" key="2">
    <source>
        <dbReference type="Proteomes" id="UP000280668"/>
    </source>
</evidence>
<name>A0A3N2BEC1_9MICO</name>
<dbReference type="RefSeq" id="WP_123304014.1">
    <property type="nucleotide sequence ID" value="NZ_RKHK01000001.1"/>
</dbReference>
<reference evidence="1 2" key="1">
    <citation type="submission" date="2018-11" db="EMBL/GenBank/DDBJ databases">
        <title>Sequencing the genomes of 1000 actinobacteria strains.</title>
        <authorList>
            <person name="Klenk H.-P."/>
        </authorList>
    </citation>
    <scope>NUCLEOTIDE SEQUENCE [LARGE SCALE GENOMIC DNA]</scope>
    <source>
        <strain evidence="1 2">DSM 11294</strain>
    </source>
</reference>